<evidence type="ECO:0000313" key="1">
    <source>
        <dbReference type="EMBL" id="KAA6187459.1"/>
    </source>
</evidence>
<gene>
    <name evidence="1" type="ORF">F2Q65_02780</name>
</gene>
<keyword evidence="2" id="KW-1185">Reference proteome</keyword>
<proteinExistence type="predicted"/>
<dbReference type="EMBL" id="VWXX01000002">
    <property type="protein sequence ID" value="KAA6187459.1"/>
    <property type="molecule type" value="Genomic_DNA"/>
</dbReference>
<dbReference type="AlphaFoldDB" id="A0A5M8FUP5"/>
<organism evidence="1 2">
    <name type="scientific">Thiohalocapsa marina</name>
    <dbReference type="NCBI Taxonomy" id="424902"/>
    <lineage>
        <taxon>Bacteria</taxon>
        <taxon>Pseudomonadati</taxon>
        <taxon>Pseudomonadota</taxon>
        <taxon>Gammaproteobacteria</taxon>
        <taxon>Chromatiales</taxon>
        <taxon>Chromatiaceae</taxon>
        <taxon>Thiohalocapsa</taxon>
    </lineage>
</organism>
<protein>
    <submittedName>
        <fullName evidence="1">Uncharacterized protein</fullName>
    </submittedName>
</protein>
<comment type="caution">
    <text evidence="1">The sequence shown here is derived from an EMBL/GenBank/DDBJ whole genome shotgun (WGS) entry which is preliminary data.</text>
</comment>
<sequence length="61" mass="5855">MVPAADVLAPAEGFGFGFGLPAAGVGRLAVESAAVFSAAAPVVDAGLSGADAADRVPLMVR</sequence>
<reference evidence="1 2" key="1">
    <citation type="submission" date="2019-09" db="EMBL/GenBank/DDBJ databases">
        <title>Whole-genome sequence of the purple sulfur bacterium Thiohalocapsa marina DSM 19078.</title>
        <authorList>
            <person name="Kyndt J.A."/>
            <person name="Meyer T.E."/>
        </authorList>
    </citation>
    <scope>NUCLEOTIDE SEQUENCE [LARGE SCALE GENOMIC DNA]</scope>
    <source>
        <strain evidence="1 2">DSM 19078</strain>
    </source>
</reference>
<accession>A0A5M8FUP5</accession>
<dbReference type="Proteomes" id="UP000322981">
    <property type="component" value="Unassembled WGS sequence"/>
</dbReference>
<name>A0A5M8FUP5_9GAMM</name>
<dbReference type="RefSeq" id="WP_150090164.1">
    <property type="nucleotide sequence ID" value="NZ_VWXX01000002.1"/>
</dbReference>
<evidence type="ECO:0000313" key="2">
    <source>
        <dbReference type="Proteomes" id="UP000322981"/>
    </source>
</evidence>